<evidence type="ECO:0000313" key="3">
    <source>
        <dbReference type="Proteomes" id="UP000598820"/>
    </source>
</evidence>
<dbReference type="InterPro" id="IPR036291">
    <property type="entry name" value="NAD(P)-bd_dom_sf"/>
</dbReference>
<dbReference type="AlphaFoldDB" id="A0A927GAF1"/>
<name>A0A927GAF1_9BACT</name>
<dbReference type="InterPro" id="IPR000534">
    <property type="entry name" value="Semialdehyde_DH_NAD-bd"/>
</dbReference>
<proteinExistence type="predicted"/>
<dbReference type="SUPFAM" id="SSF51735">
    <property type="entry name" value="NAD(P)-binding Rossmann-fold domains"/>
    <property type="match status" value="1"/>
</dbReference>
<dbReference type="GO" id="GO:0016620">
    <property type="term" value="F:oxidoreductase activity, acting on the aldehyde or oxo group of donors, NAD or NADP as acceptor"/>
    <property type="evidence" value="ECO:0007669"/>
    <property type="project" value="InterPro"/>
</dbReference>
<reference evidence="2" key="1">
    <citation type="submission" date="2020-09" db="EMBL/GenBank/DDBJ databases">
        <authorList>
            <person name="Kim M.K."/>
        </authorList>
    </citation>
    <scope>NUCLEOTIDE SEQUENCE</scope>
    <source>
        <strain evidence="2">BT702</strain>
    </source>
</reference>
<sequence length="362" mass="39357">MKKFAFLVHLRSSYRKDMKHLAAPLGWIPDSFYRFALRNRPLAPFIWSDVKLTPEATEAQGHIIMLPYSGQQLLEQQKAMMPRVQEAIQLASSTGAEIVGLGALTSPITLGGKLLTTNAPVSITNGNAFTAFITWKKVAQLIRTCPNRYPTVALVGATGSVGSLVAQLLATYQPEADYILVARNERKLNNLAIDMHALNTRVKPYVSQDMDDVSQADIVVLLTSASDTLLHGQHLKNGAIVLDDTQPRNTNPSLLKQRPDVTIIDGGLVSMNHLQLTRTVGLPQGLSYACLAETMLLAQAGYEGHFSIGNPTLAQAEYISTLANRFSHLGFDLSTDYSFGKPLSGPIPDSIVESSFSLTPAL</sequence>
<evidence type="ECO:0000259" key="1">
    <source>
        <dbReference type="Pfam" id="PF01118"/>
    </source>
</evidence>
<protein>
    <submittedName>
        <fullName evidence="2">Shikimate dehydrogenase</fullName>
    </submittedName>
</protein>
<dbReference type="Proteomes" id="UP000598820">
    <property type="component" value="Unassembled WGS sequence"/>
</dbReference>
<organism evidence="2 3">
    <name type="scientific">Spirosoma profusum</name>
    <dbReference type="NCBI Taxonomy" id="2771354"/>
    <lineage>
        <taxon>Bacteria</taxon>
        <taxon>Pseudomonadati</taxon>
        <taxon>Bacteroidota</taxon>
        <taxon>Cytophagia</taxon>
        <taxon>Cytophagales</taxon>
        <taxon>Cytophagaceae</taxon>
        <taxon>Spirosoma</taxon>
    </lineage>
</organism>
<dbReference type="GO" id="GO:0051287">
    <property type="term" value="F:NAD binding"/>
    <property type="evidence" value="ECO:0007669"/>
    <property type="project" value="InterPro"/>
</dbReference>
<accession>A0A927GAF1</accession>
<evidence type="ECO:0000313" key="2">
    <source>
        <dbReference type="EMBL" id="MBD2705055.1"/>
    </source>
</evidence>
<comment type="caution">
    <text evidence="2">The sequence shown here is derived from an EMBL/GenBank/DDBJ whole genome shotgun (WGS) entry which is preliminary data.</text>
</comment>
<dbReference type="Pfam" id="PF01118">
    <property type="entry name" value="Semialdhyde_dh"/>
    <property type="match status" value="1"/>
</dbReference>
<gene>
    <name evidence="2" type="ORF">IC229_30800</name>
</gene>
<dbReference type="Gene3D" id="3.40.50.720">
    <property type="entry name" value="NAD(P)-binding Rossmann-like Domain"/>
    <property type="match status" value="1"/>
</dbReference>
<dbReference type="EMBL" id="JACWZY010000043">
    <property type="protein sequence ID" value="MBD2705055.1"/>
    <property type="molecule type" value="Genomic_DNA"/>
</dbReference>
<dbReference type="RefSeq" id="WP_190892142.1">
    <property type="nucleotide sequence ID" value="NZ_JACWZY010000043.1"/>
</dbReference>
<feature type="domain" description="Semialdehyde dehydrogenase NAD-binding" evidence="1">
    <location>
        <begin position="151"/>
        <end position="245"/>
    </location>
</feature>
<keyword evidence="3" id="KW-1185">Reference proteome</keyword>